<dbReference type="Gene3D" id="2.60.40.150">
    <property type="entry name" value="C2 domain"/>
    <property type="match status" value="2"/>
</dbReference>
<feature type="region of interest" description="Disordered" evidence="6">
    <location>
        <begin position="224"/>
        <end position="267"/>
    </location>
</feature>
<dbReference type="GO" id="GO:0016020">
    <property type="term" value="C:membrane"/>
    <property type="evidence" value="ECO:0007669"/>
    <property type="project" value="UniProtKB-SubCell"/>
</dbReference>
<dbReference type="eggNOG" id="KOG1326">
    <property type="taxonomic scope" value="Eukaryota"/>
</dbReference>
<evidence type="ECO:0000256" key="2">
    <source>
        <dbReference type="ARBA" id="ARBA00022692"/>
    </source>
</evidence>
<sequence length="359" mass="40375">MALTVCVRRLTGLLGTHDRQVRLSFRGSSYSQLFRWPHYGAPLAGECLSVQVVNCSCVFSSRSLGTLVISLQQLQIAGHLVLQEALVDKNLQVSPDLPERPYLQPPLTILVIERRAFGRTVLLGSHIVSHMMRFILRGHEDPPEEEGEEETRVLVPKEHEGQMSLDPLLVEARIPRRLLKDPLKKLPLSGLLNQGPELEEDIPDPEELDWWSKYYTSLQELQGQVEAEEGPRPNFDEEEVDAPGDSDGANFTSMDGEAQGQGEAEVKDSVSLKKAIATLKVTGYELRVIIWNTEDVVVDDVNPLTGEMSSDIYVKSWVKGLEQDQQETDVHFNSLTGEGNFNWCFLFCFDYLPTERSGR</sequence>
<evidence type="ECO:0000256" key="1">
    <source>
        <dbReference type="ARBA" id="ARBA00004370"/>
    </source>
</evidence>
<comment type="subcellular location">
    <subcellularLocation>
        <location evidence="1">Membrane</location>
    </subcellularLocation>
</comment>
<dbReference type="PANTHER" id="PTHR12546:SF36">
    <property type="entry name" value="FER-1-LIKE PROTEIN 4"/>
    <property type="match status" value="1"/>
</dbReference>
<dbReference type="PANTHER" id="PTHR12546">
    <property type="entry name" value="FER-1-LIKE"/>
    <property type="match status" value="1"/>
</dbReference>
<dbReference type="InterPro" id="IPR037721">
    <property type="entry name" value="Ferlin"/>
</dbReference>
<dbReference type="Proteomes" id="UP000010556">
    <property type="component" value="Unassembled WGS sequence"/>
</dbReference>
<keyword evidence="8" id="KW-1185">Reference proteome</keyword>
<dbReference type="EMBL" id="KB107934">
    <property type="protein sequence ID" value="ELK29629.1"/>
    <property type="molecule type" value="Genomic_DNA"/>
</dbReference>
<protein>
    <submittedName>
        <fullName evidence="7">Fer-1-like protein 4</fullName>
    </submittedName>
</protein>
<gene>
    <name evidence="7" type="ORF">MDA_GLEAN10022743</name>
</gene>
<name>L5LT72_MYODS</name>
<evidence type="ECO:0000313" key="7">
    <source>
        <dbReference type="EMBL" id="ELK29629.1"/>
    </source>
</evidence>
<keyword evidence="4" id="KW-1133">Transmembrane helix</keyword>
<evidence type="ECO:0000256" key="3">
    <source>
        <dbReference type="ARBA" id="ARBA00022737"/>
    </source>
</evidence>
<evidence type="ECO:0000256" key="5">
    <source>
        <dbReference type="ARBA" id="ARBA00023136"/>
    </source>
</evidence>
<dbReference type="GO" id="GO:0007009">
    <property type="term" value="P:plasma membrane organization"/>
    <property type="evidence" value="ECO:0007669"/>
    <property type="project" value="TreeGrafter"/>
</dbReference>
<evidence type="ECO:0000256" key="6">
    <source>
        <dbReference type="SAM" id="MobiDB-lite"/>
    </source>
</evidence>
<keyword evidence="2" id="KW-0812">Transmembrane</keyword>
<keyword evidence="3" id="KW-0677">Repeat</keyword>
<dbReference type="CDD" id="cd08374">
    <property type="entry name" value="C2F_Ferlin"/>
    <property type="match status" value="1"/>
</dbReference>
<evidence type="ECO:0000256" key="4">
    <source>
        <dbReference type="ARBA" id="ARBA00022989"/>
    </source>
</evidence>
<evidence type="ECO:0000313" key="8">
    <source>
        <dbReference type="Proteomes" id="UP000010556"/>
    </source>
</evidence>
<keyword evidence="5" id="KW-0472">Membrane</keyword>
<accession>L5LT72</accession>
<reference evidence="8" key="1">
    <citation type="journal article" date="2013" name="Science">
        <title>Comparative analysis of bat genomes provides insight into the evolution of flight and immunity.</title>
        <authorList>
            <person name="Zhang G."/>
            <person name="Cowled C."/>
            <person name="Shi Z."/>
            <person name="Huang Z."/>
            <person name="Bishop-Lilly K.A."/>
            <person name="Fang X."/>
            <person name="Wynne J.W."/>
            <person name="Xiong Z."/>
            <person name="Baker M.L."/>
            <person name="Zhao W."/>
            <person name="Tachedjian M."/>
            <person name="Zhu Y."/>
            <person name="Zhou P."/>
            <person name="Jiang X."/>
            <person name="Ng J."/>
            <person name="Yang L."/>
            <person name="Wu L."/>
            <person name="Xiao J."/>
            <person name="Feng Y."/>
            <person name="Chen Y."/>
            <person name="Sun X."/>
            <person name="Zhang Y."/>
            <person name="Marsh G.A."/>
            <person name="Crameri G."/>
            <person name="Broder C.C."/>
            <person name="Frey K.G."/>
            <person name="Wang L.F."/>
            <person name="Wang J."/>
        </authorList>
    </citation>
    <scope>NUCLEOTIDE SEQUENCE [LARGE SCALE GENOMIC DNA]</scope>
</reference>
<dbReference type="InterPro" id="IPR035892">
    <property type="entry name" value="C2_domain_sf"/>
</dbReference>
<organism evidence="7 8">
    <name type="scientific">Myotis davidii</name>
    <name type="common">David's myotis</name>
    <dbReference type="NCBI Taxonomy" id="225400"/>
    <lineage>
        <taxon>Eukaryota</taxon>
        <taxon>Metazoa</taxon>
        <taxon>Chordata</taxon>
        <taxon>Craniata</taxon>
        <taxon>Vertebrata</taxon>
        <taxon>Euteleostomi</taxon>
        <taxon>Mammalia</taxon>
        <taxon>Eutheria</taxon>
        <taxon>Laurasiatheria</taxon>
        <taxon>Chiroptera</taxon>
        <taxon>Yangochiroptera</taxon>
        <taxon>Vespertilionidae</taxon>
        <taxon>Myotis</taxon>
    </lineage>
</organism>
<dbReference type="SUPFAM" id="SSF49562">
    <property type="entry name" value="C2 domain (Calcium/lipid-binding domain, CaLB)"/>
    <property type="match status" value="1"/>
</dbReference>
<dbReference type="AlphaFoldDB" id="L5LT72"/>
<proteinExistence type="predicted"/>
<dbReference type="InterPro" id="IPR037725">
    <property type="entry name" value="C2F_Ferlin"/>
</dbReference>